<dbReference type="AlphaFoldDB" id="A0A5C3NQG4"/>
<evidence type="ECO:0000313" key="2">
    <source>
        <dbReference type="Proteomes" id="UP000308197"/>
    </source>
</evidence>
<evidence type="ECO:0000313" key="1">
    <source>
        <dbReference type="EMBL" id="TFK79282.1"/>
    </source>
</evidence>
<protein>
    <submittedName>
        <fullName evidence="1">Uncharacterized protein</fullName>
    </submittedName>
</protein>
<feature type="non-terminal residue" evidence="1">
    <location>
        <position position="69"/>
    </location>
</feature>
<name>A0A5C3NQG4_9APHY</name>
<gene>
    <name evidence="1" type="ORF">K466DRAFT_474466</name>
</gene>
<feature type="non-terminal residue" evidence="1">
    <location>
        <position position="1"/>
    </location>
</feature>
<dbReference type="Proteomes" id="UP000308197">
    <property type="component" value="Unassembled WGS sequence"/>
</dbReference>
<organism evidence="1 2">
    <name type="scientific">Polyporus arcularius HHB13444</name>
    <dbReference type="NCBI Taxonomy" id="1314778"/>
    <lineage>
        <taxon>Eukaryota</taxon>
        <taxon>Fungi</taxon>
        <taxon>Dikarya</taxon>
        <taxon>Basidiomycota</taxon>
        <taxon>Agaricomycotina</taxon>
        <taxon>Agaricomycetes</taxon>
        <taxon>Polyporales</taxon>
        <taxon>Polyporaceae</taxon>
        <taxon>Polyporus</taxon>
    </lineage>
</organism>
<reference evidence="1 2" key="1">
    <citation type="journal article" date="2019" name="Nat. Ecol. Evol.">
        <title>Megaphylogeny resolves global patterns of mushroom evolution.</title>
        <authorList>
            <person name="Varga T."/>
            <person name="Krizsan K."/>
            <person name="Foldi C."/>
            <person name="Dima B."/>
            <person name="Sanchez-Garcia M."/>
            <person name="Sanchez-Ramirez S."/>
            <person name="Szollosi G.J."/>
            <person name="Szarkandi J.G."/>
            <person name="Papp V."/>
            <person name="Albert L."/>
            <person name="Andreopoulos W."/>
            <person name="Angelini C."/>
            <person name="Antonin V."/>
            <person name="Barry K.W."/>
            <person name="Bougher N.L."/>
            <person name="Buchanan P."/>
            <person name="Buyck B."/>
            <person name="Bense V."/>
            <person name="Catcheside P."/>
            <person name="Chovatia M."/>
            <person name="Cooper J."/>
            <person name="Damon W."/>
            <person name="Desjardin D."/>
            <person name="Finy P."/>
            <person name="Geml J."/>
            <person name="Haridas S."/>
            <person name="Hughes K."/>
            <person name="Justo A."/>
            <person name="Karasinski D."/>
            <person name="Kautmanova I."/>
            <person name="Kiss B."/>
            <person name="Kocsube S."/>
            <person name="Kotiranta H."/>
            <person name="LaButti K.M."/>
            <person name="Lechner B.E."/>
            <person name="Liimatainen K."/>
            <person name="Lipzen A."/>
            <person name="Lukacs Z."/>
            <person name="Mihaltcheva S."/>
            <person name="Morgado L.N."/>
            <person name="Niskanen T."/>
            <person name="Noordeloos M.E."/>
            <person name="Ohm R.A."/>
            <person name="Ortiz-Santana B."/>
            <person name="Ovrebo C."/>
            <person name="Racz N."/>
            <person name="Riley R."/>
            <person name="Savchenko A."/>
            <person name="Shiryaev A."/>
            <person name="Soop K."/>
            <person name="Spirin V."/>
            <person name="Szebenyi C."/>
            <person name="Tomsovsky M."/>
            <person name="Tulloss R.E."/>
            <person name="Uehling J."/>
            <person name="Grigoriev I.V."/>
            <person name="Vagvolgyi C."/>
            <person name="Papp T."/>
            <person name="Martin F.M."/>
            <person name="Miettinen O."/>
            <person name="Hibbett D.S."/>
            <person name="Nagy L.G."/>
        </authorList>
    </citation>
    <scope>NUCLEOTIDE SEQUENCE [LARGE SCALE GENOMIC DNA]</scope>
    <source>
        <strain evidence="1 2">HHB13444</strain>
    </source>
</reference>
<keyword evidence="2" id="KW-1185">Reference proteome</keyword>
<dbReference type="InParanoid" id="A0A5C3NQG4"/>
<proteinExistence type="predicted"/>
<accession>A0A5C3NQG4</accession>
<dbReference type="EMBL" id="ML212095">
    <property type="protein sequence ID" value="TFK79282.1"/>
    <property type="molecule type" value="Genomic_DNA"/>
</dbReference>
<sequence>LLAAVRAAASLGRKTCNRYYERTDETAVYRFAMMLHPSWKLEYFKDAGWQDGWIRNAKKLLQDEFERKY</sequence>